<reference evidence="1" key="2">
    <citation type="submission" date="2015-06" db="UniProtKB">
        <authorList>
            <consortium name="EnsemblPlants"/>
        </authorList>
    </citation>
    <scope>IDENTIFICATION</scope>
    <source>
        <strain evidence="1">DM1-3 516 R44</strain>
    </source>
</reference>
<name>M1DAB7_SOLTU</name>
<reference evidence="2" key="1">
    <citation type="journal article" date="2011" name="Nature">
        <title>Genome sequence and analysis of the tuber crop potato.</title>
        <authorList>
            <consortium name="The Potato Genome Sequencing Consortium"/>
        </authorList>
    </citation>
    <scope>NUCLEOTIDE SEQUENCE [LARGE SCALE GENOMIC DNA]</scope>
    <source>
        <strain evidence="2">cv. DM1-3 516 R44</strain>
    </source>
</reference>
<dbReference type="AlphaFoldDB" id="M1DAB7"/>
<dbReference type="HOGENOM" id="CLU_162985_0_0_1"/>
<accession>M1DAB7</accession>
<keyword evidence="2" id="KW-1185">Reference proteome</keyword>
<evidence type="ECO:0000313" key="1">
    <source>
        <dbReference type="EnsemblPlants" id="PGSC0003DMT400085811"/>
    </source>
</evidence>
<dbReference type="Gramene" id="PGSC0003DMT400085811">
    <property type="protein sequence ID" value="PGSC0003DMT400085811"/>
    <property type="gene ID" value="PGSC0003DMG400035382"/>
</dbReference>
<dbReference type="PaxDb" id="4113-PGSC0003DMT400085811"/>
<sequence length="126" mass="14600">MEDHSAQLVLRYARRSTFWSISSPFYFILQPLRLLSCWVIWNCFAELLDDTPTAPFHHQLDLSLQGSVHWNERRSPGRSATRQLSSAITLISFLHSFHPPYSFLPSSVHALPQTPNTLNLMICIRY</sequence>
<dbReference type="Proteomes" id="UP000011115">
    <property type="component" value="Unassembled WGS sequence"/>
</dbReference>
<protein>
    <submittedName>
        <fullName evidence="1">Uncharacterized protein</fullName>
    </submittedName>
</protein>
<evidence type="ECO:0000313" key="2">
    <source>
        <dbReference type="Proteomes" id="UP000011115"/>
    </source>
</evidence>
<proteinExistence type="predicted"/>
<organism evidence="1 2">
    <name type="scientific">Solanum tuberosum</name>
    <name type="common">Potato</name>
    <dbReference type="NCBI Taxonomy" id="4113"/>
    <lineage>
        <taxon>Eukaryota</taxon>
        <taxon>Viridiplantae</taxon>
        <taxon>Streptophyta</taxon>
        <taxon>Embryophyta</taxon>
        <taxon>Tracheophyta</taxon>
        <taxon>Spermatophyta</taxon>
        <taxon>Magnoliopsida</taxon>
        <taxon>eudicotyledons</taxon>
        <taxon>Gunneridae</taxon>
        <taxon>Pentapetalae</taxon>
        <taxon>asterids</taxon>
        <taxon>lamiids</taxon>
        <taxon>Solanales</taxon>
        <taxon>Solanaceae</taxon>
        <taxon>Solanoideae</taxon>
        <taxon>Solaneae</taxon>
        <taxon>Solanum</taxon>
    </lineage>
</organism>
<dbReference type="EnsemblPlants" id="PGSC0003DMT400085811">
    <property type="protein sequence ID" value="PGSC0003DMT400085811"/>
    <property type="gene ID" value="PGSC0003DMG400035382"/>
</dbReference>
<dbReference type="InParanoid" id="M1DAB7"/>